<dbReference type="PANTHER" id="PTHR47050:SF1">
    <property type="entry name" value="TETRATRICOPEPTIDE REPEAT PROTEIN 24-LIKE"/>
    <property type="match status" value="1"/>
</dbReference>
<gene>
    <name evidence="2" type="ORF">EGW08_015162</name>
</gene>
<dbReference type="SMART" id="SM00028">
    <property type="entry name" value="TPR"/>
    <property type="match status" value="5"/>
</dbReference>
<proteinExistence type="predicted"/>
<keyword evidence="3" id="KW-1185">Reference proteome</keyword>
<evidence type="ECO:0000313" key="2">
    <source>
        <dbReference type="EMBL" id="RUS77079.1"/>
    </source>
</evidence>
<dbReference type="Gene3D" id="1.25.40.10">
    <property type="entry name" value="Tetratricopeptide repeat domain"/>
    <property type="match status" value="3"/>
</dbReference>
<evidence type="ECO:0000313" key="3">
    <source>
        <dbReference type="Proteomes" id="UP000271974"/>
    </source>
</evidence>
<dbReference type="AlphaFoldDB" id="A0A433T661"/>
<dbReference type="OrthoDB" id="6095748at2759"/>
<feature type="repeat" description="TPR" evidence="1">
    <location>
        <begin position="216"/>
        <end position="249"/>
    </location>
</feature>
<dbReference type="InterPro" id="IPR019734">
    <property type="entry name" value="TPR_rpt"/>
</dbReference>
<evidence type="ECO:0000256" key="1">
    <source>
        <dbReference type="PROSITE-ProRule" id="PRU00339"/>
    </source>
</evidence>
<dbReference type="Pfam" id="PF13181">
    <property type="entry name" value="TPR_8"/>
    <property type="match status" value="2"/>
</dbReference>
<dbReference type="PROSITE" id="PS50005">
    <property type="entry name" value="TPR"/>
    <property type="match status" value="2"/>
</dbReference>
<accession>A0A433T661</accession>
<dbReference type="SUPFAM" id="SSF48452">
    <property type="entry name" value="TPR-like"/>
    <property type="match status" value="2"/>
</dbReference>
<organism evidence="2 3">
    <name type="scientific">Elysia chlorotica</name>
    <name type="common">Eastern emerald elysia</name>
    <name type="synonym">Sea slug</name>
    <dbReference type="NCBI Taxonomy" id="188477"/>
    <lineage>
        <taxon>Eukaryota</taxon>
        <taxon>Metazoa</taxon>
        <taxon>Spiralia</taxon>
        <taxon>Lophotrochozoa</taxon>
        <taxon>Mollusca</taxon>
        <taxon>Gastropoda</taxon>
        <taxon>Heterobranchia</taxon>
        <taxon>Euthyneura</taxon>
        <taxon>Panpulmonata</taxon>
        <taxon>Sacoglossa</taxon>
        <taxon>Placobranchoidea</taxon>
        <taxon>Plakobranchidae</taxon>
        <taxon>Elysia</taxon>
    </lineage>
</organism>
<protein>
    <submittedName>
        <fullName evidence="2">Uncharacterized protein</fullName>
    </submittedName>
</protein>
<dbReference type="EMBL" id="RQTK01000612">
    <property type="protein sequence ID" value="RUS77079.1"/>
    <property type="molecule type" value="Genomic_DNA"/>
</dbReference>
<keyword evidence="1" id="KW-0802">TPR repeat</keyword>
<feature type="repeat" description="TPR" evidence="1">
    <location>
        <begin position="257"/>
        <end position="290"/>
    </location>
</feature>
<sequence length="344" mass="38258">MLYTKMENGEGDIAMNVERFSKLGTESLHRGQVQQALEAFKNAYQIAQGLGNHGYMQRACAFNLGALLISLGRFNDGLYYLNLATPNEGCRDGRSNGDLFFNYGLAYEGLKNFPESRRYFEKALAEYISVSNVKMEADTTKHLGQLCVSSCLFSEAEAWMKKLIQAYESLGNKENCYQAEAERANLLLKMGRVEEAEEIADDCMKGAKLLTTPVTGNVLNELGLVYTQMGKYDKALESSQCALSILNSLDSDGNLIAVLYQNMGALYNYMGRYQEAVEYHRLAIQKHAELKNRKSQGHCFVNLGYAYSQLKDLNKAGESFLHAVQAAKDCGKKHVALLKKGVGS</sequence>
<dbReference type="PANTHER" id="PTHR47050">
    <property type="entry name" value="TETRATRICOPEPTIDE REPEAT PROTEIN 24"/>
    <property type="match status" value="1"/>
</dbReference>
<name>A0A433T661_ELYCH</name>
<dbReference type="InterPro" id="IPR011990">
    <property type="entry name" value="TPR-like_helical_dom_sf"/>
</dbReference>
<dbReference type="InterPro" id="IPR024812">
    <property type="entry name" value="TPR_24"/>
</dbReference>
<dbReference type="STRING" id="188477.A0A433T661"/>
<comment type="caution">
    <text evidence="2">The sequence shown here is derived from an EMBL/GenBank/DDBJ whole genome shotgun (WGS) entry which is preliminary data.</text>
</comment>
<dbReference type="Pfam" id="PF13424">
    <property type="entry name" value="TPR_12"/>
    <property type="match status" value="1"/>
</dbReference>
<reference evidence="2 3" key="1">
    <citation type="submission" date="2019-01" db="EMBL/GenBank/DDBJ databases">
        <title>A draft genome assembly of the solar-powered sea slug Elysia chlorotica.</title>
        <authorList>
            <person name="Cai H."/>
            <person name="Li Q."/>
            <person name="Fang X."/>
            <person name="Li J."/>
            <person name="Curtis N.E."/>
            <person name="Altenburger A."/>
            <person name="Shibata T."/>
            <person name="Feng M."/>
            <person name="Maeda T."/>
            <person name="Schwartz J.A."/>
            <person name="Shigenobu S."/>
            <person name="Lundholm N."/>
            <person name="Nishiyama T."/>
            <person name="Yang H."/>
            <person name="Hasebe M."/>
            <person name="Li S."/>
            <person name="Pierce S.K."/>
            <person name="Wang J."/>
        </authorList>
    </citation>
    <scope>NUCLEOTIDE SEQUENCE [LARGE SCALE GENOMIC DNA]</scope>
    <source>
        <strain evidence="2">EC2010</strain>
        <tissue evidence="2">Whole organism of an adult</tissue>
    </source>
</reference>
<dbReference type="Proteomes" id="UP000271974">
    <property type="component" value="Unassembled WGS sequence"/>
</dbReference>